<proteinExistence type="predicted"/>
<keyword evidence="5" id="KW-1185">Reference proteome</keyword>
<evidence type="ECO:0000313" key="2">
    <source>
        <dbReference type="EMBL" id="QEM04266.1"/>
    </source>
</evidence>
<sequence length="95" mass="11045">MKENNTEYLDNAQIIDGASLRLNMPFKVYRKAKIDEKRPIIGSIFPEKWKILEKAVRTDQINLTAFLIHHTNNKLGRKKSRDKNFGKLSSRFGTP</sequence>
<evidence type="ECO:0000313" key="5">
    <source>
        <dbReference type="Proteomes" id="UP000663940"/>
    </source>
</evidence>
<reference evidence="3 5" key="2">
    <citation type="submission" date="2021-03" db="EMBL/GenBank/DDBJ databases">
        <title>Mucilaginibacter strains isolated from gold and copper mining confer multi heavy-metal resistance.</title>
        <authorList>
            <person name="Li Y."/>
        </authorList>
    </citation>
    <scope>NUCLEOTIDE SEQUENCE [LARGE SCALE GENOMIC DNA]</scope>
    <source>
        <strain evidence="3 5">P2-4</strain>
    </source>
</reference>
<evidence type="ECO:0000256" key="1">
    <source>
        <dbReference type="SAM" id="MobiDB-lite"/>
    </source>
</evidence>
<dbReference type="EMBL" id="CP043451">
    <property type="protein sequence ID" value="QEM04266.1"/>
    <property type="molecule type" value="Genomic_DNA"/>
</dbReference>
<gene>
    <name evidence="2" type="ORF">DIU31_012385</name>
    <name evidence="3" type="ORF">J3L21_15195</name>
</gene>
<reference evidence="2 4" key="1">
    <citation type="submission" date="2019-08" db="EMBL/GenBank/DDBJ databases">
        <title>Comparative genome analysis confer to the adaptation heavy metal polluted environment.</title>
        <authorList>
            <person name="Li Y."/>
        </authorList>
    </citation>
    <scope>NUCLEOTIDE SEQUENCE [LARGE SCALE GENOMIC DNA]</scope>
    <source>
        <strain evidence="2 4">P2</strain>
    </source>
</reference>
<evidence type="ECO:0000313" key="4">
    <source>
        <dbReference type="Proteomes" id="UP000250557"/>
    </source>
</evidence>
<name>A0AAE6MI52_9SPHI</name>
<protein>
    <submittedName>
        <fullName evidence="2">Uncharacterized protein</fullName>
    </submittedName>
</protein>
<dbReference type="RefSeq" id="WP_112655017.1">
    <property type="nucleotide sequence ID" value="NZ_CP043451.1"/>
</dbReference>
<dbReference type="Proteomes" id="UP000663940">
    <property type="component" value="Chromosome"/>
</dbReference>
<dbReference type="Proteomes" id="UP000250557">
    <property type="component" value="Chromosome"/>
</dbReference>
<accession>A0AAE6MI52</accession>
<organism evidence="2 4">
    <name type="scientific">Mucilaginibacter rubeus</name>
    <dbReference type="NCBI Taxonomy" id="2027860"/>
    <lineage>
        <taxon>Bacteria</taxon>
        <taxon>Pseudomonadati</taxon>
        <taxon>Bacteroidota</taxon>
        <taxon>Sphingobacteriia</taxon>
        <taxon>Sphingobacteriales</taxon>
        <taxon>Sphingobacteriaceae</taxon>
        <taxon>Mucilaginibacter</taxon>
    </lineage>
</organism>
<evidence type="ECO:0000313" key="3">
    <source>
        <dbReference type="EMBL" id="QTE53244.1"/>
    </source>
</evidence>
<dbReference type="EMBL" id="CP071880">
    <property type="protein sequence ID" value="QTE53244.1"/>
    <property type="molecule type" value="Genomic_DNA"/>
</dbReference>
<feature type="region of interest" description="Disordered" evidence="1">
    <location>
        <begin position="75"/>
        <end position="95"/>
    </location>
</feature>
<dbReference type="AlphaFoldDB" id="A0AAE6MI52"/>